<dbReference type="Gene3D" id="3.10.180.10">
    <property type="entry name" value="2,3-Dihydroxybiphenyl 1,2-Dioxygenase, domain 1"/>
    <property type="match status" value="1"/>
</dbReference>
<dbReference type="Pfam" id="PF00172">
    <property type="entry name" value="Zn_clus"/>
    <property type="match status" value="1"/>
</dbReference>
<evidence type="ECO:0000313" key="4">
    <source>
        <dbReference type="Proteomes" id="UP000815677"/>
    </source>
</evidence>
<gene>
    <name evidence="3" type="ORF">MCHLO_11279</name>
</gene>
<name>A0ABQ0LTJ6_MYCCL</name>
<dbReference type="Proteomes" id="UP000815677">
    <property type="component" value="Unassembled WGS sequence"/>
</dbReference>
<proteinExistence type="predicted"/>
<feature type="domain" description="Zn(2)-C6 fungal-type" evidence="2">
    <location>
        <begin position="891"/>
        <end position="922"/>
    </location>
</feature>
<keyword evidence="4" id="KW-1185">Reference proteome</keyword>
<evidence type="ECO:0000313" key="3">
    <source>
        <dbReference type="EMBL" id="GAT54423.1"/>
    </source>
</evidence>
<dbReference type="PROSITE" id="PS50048">
    <property type="entry name" value="ZN2_CY6_FUNGAL_2"/>
    <property type="match status" value="1"/>
</dbReference>
<feature type="compositionally biased region" description="Polar residues" evidence="1">
    <location>
        <begin position="231"/>
        <end position="257"/>
    </location>
</feature>
<accession>A0ABQ0LTJ6</accession>
<feature type="region of interest" description="Disordered" evidence="1">
    <location>
        <begin position="97"/>
        <end position="133"/>
    </location>
</feature>
<feature type="region of interest" description="Disordered" evidence="1">
    <location>
        <begin position="148"/>
        <end position="175"/>
    </location>
</feature>
<feature type="compositionally biased region" description="Basic and acidic residues" evidence="1">
    <location>
        <begin position="188"/>
        <end position="215"/>
    </location>
</feature>
<dbReference type="InterPro" id="IPR025870">
    <property type="entry name" value="Glyoxalase-like_dom"/>
</dbReference>
<dbReference type="InterPro" id="IPR029068">
    <property type="entry name" value="Glyas_Bleomycin-R_OHBP_Dase"/>
</dbReference>
<dbReference type="SUPFAM" id="SSF57701">
    <property type="entry name" value="Zn2/Cys6 DNA-binding domain"/>
    <property type="match status" value="1"/>
</dbReference>
<dbReference type="PANTHER" id="PTHR40265">
    <property type="entry name" value="BLL2707 PROTEIN"/>
    <property type="match status" value="1"/>
</dbReference>
<reference evidence="3" key="1">
    <citation type="submission" date="2014-09" db="EMBL/GenBank/DDBJ databases">
        <title>Genome sequence of the luminous mushroom Mycena chlorophos for searching fungal bioluminescence genes.</title>
        <authorList>
            <person name="Tanaka Y."/>
            <person name="Kasuga D."/>
            <person name="Oba Y."/>
            <person name="Hase S."/>
            <person name="Sato K."/>
            <person name="Oba Y."/>
            <person name="Sakakibara Y."/>
        </authorList>
    </citation>
    <scope>NUCLEOTIDE SEQUENCE</scope>
</reference>
<evidence type="ECO:0000259" key="2">
    <source>
        <dbReference type="PROSITE" id="PS50048"/>
    </source>
</evidence>
<dbReference type="PROSITE" id="PS00463">
    <property type="entry name" value="ZN2_CY6_FUNGAL_1"/>
    <property type="match status" value="1"/>
</dbReference>
<dbReference type="CDD" id="cd00067">
    <property type="entry name" value="GAL4"/>
    <property type="match status" value="1"/>
</dbReference>
<protein>
    <recommendedName>
        <fullName evidence="2">Zn(2)-C6 fungal-type domain-containing protein</fullName>
    </recommendedName>
</protein>
<dbReference type="InterPro" id="IPR001138">
    <property type="entry name" value="Zn2Cys6_DnaBD"/>
</dbReference>
<dbReference type="InterPro" id="IPR036864">
    <property type="entry name" value="Zn2-C6_fun-type_DNA-bd_sf"/>
</dbReference>
<dbReference type="PANTHER" id="PTHR40265:SF1">
    <property type="entry name" value="GLYOXALASE-LIKE DOMAIN-CONTAINING PROTEIN"/>
    <property type="match status" value="1"/>
</dbReference>
<dbReference type="Gene3D" id="4.10.240.10">
    <property type="entry name" value="Zn(2)-C6 fungal-type DNA-binding domain"/>
    <property type="match status" value="1"/>
</dbReference>
<dbReference type="Pfam" id="PF13468">
    <property type="entry name" value="Glyoxalase_3"/>
    <property type="match status" value="1"/>
</dbReference>
<organism evidence="3 4">
    <name type="scientific">Mycena chlorophos</name>
    <name type="common">Agaric fungus</name>
    <name type="synonym">Agaricus chlorophos</name>
    <dbReference type="NCBI Taxonomy" id="658473"/>
    <lineage>
        <taxon>Eukaryota</taxon>
        <taxon>Fungi</taxon>
        <taxon>Dikarya</taxon>
        <taxon>Basidiomycota</taxon>
        <taxon>Agaricomycotina</taxon>
        <taxon>Agaricomycetes</taxon>
        <taxon>Agaricomycetidae</taxon>
        <taxon>Agaricales</taxon>
        <taxon>Marasmiineae</taxon>
        <taxon>Mycenaceae</taxon>
        <taxon>Mycena</taxon>
    </lineage>
</organism>
<sequence length="998" mass="110636">MRLTSTINPSTRLEEDVPVLVVVLDGKRKFVSRPKTYKDLQRLIRLRFALPEQAVLVLHVSTLDVCAGNDVEFTEEEYPLLAPVLDVISVSVAVDGSIPTPDATPPLSEEEEDEAGNATVHQEPEAEQNDEEDNAEVAEMIMNRVKQESDDEEVFAGSRFGGGSETEDERAEARRRVAEELFPDEKPVHVKKEKVETKPLRLQERSAKKAPKVEEDVPAVTPKARSHKTPRSASPTKSRGANLTRVDTTASEQSETNSDPDRFKLKITLSIAGRDRDCNTRSGHKIGKILDKVAENLDVNTKGARIYRLEYDSEQENYRKIQCGRDQTLREIRAWDDSLPAFMATSTLDHIVHLTPPGTLKQTVEQWRELGFNVIEGGVHTDGFTENALVIIADWSYLELISFTNPPSHYPPSSPRHTHKWASRAPGWIDYAFLGNGILSDPNGPGRRGPPRISDVINQRWAGLYRAEVPGGRTRPDGVRLEWVISAPAPVGVLQLPFFCGDVTDRRKRVPAIPNENTVHPSGVQGVSYIRILVSRSDFALVTNQINAVVDAAAFERSDGEAKWHLSTLNGRRSPTLILSVPVDEEEVAFVQGRGSDPGIYEVAFWVEEGGKEGSAVSPFGRIVWVKRIPADCAGGVATVATHWQGTSQVGQELSQPREQEQRIRRLPDSRQLEVARLLGAAAKDDFWTSAHGRLDSEKVAVTALRKKGRFGGCGCLRHAQDGWSVVAWMRPRTRTVGPRKRHGYIIVVCKQSLGSGWTVKNVGSTLELEVFSRKEWRRAFVASTSGGVQAVWNGASLDEDDGGCWARGEHLGGYIPQCASGVYSKAFVLSLRGPGRGLDCFDRRRSAGMSISAEVSHDTHSEFTLPRHSSRRTAIMDEAAQPKLTKPVHTCTRCRAKKIKCDSKQPCGPCSRARIEVECSYTVVPNISQGPELRKGAACTACRRKKKVRRGSHAPPFSSRPLEMQRRLALSDLHRVQEGGRVQVQRQQPDELHARLD</sequence>
<dbReference type="SMART" id="SM00066">
    <property type="entry name" value="GAL4"/>
    <property type="match status" value="1"/>
</dbReference>
<evidence type="ECO:0000256" key="1">
    <source>
        <dbReference type="SAM" id="MobiDB-lite"/>
    </source>
</evidence>
<dbReference type="EMBL" id="DF848626">
    <property type="protein sequence ID" value="GAT54423.1"/>
    <property type="molecule type" value="Genomic_DNA"/>
</dbReference>
<feature type="region of interest" description="Disordered" evidence="1">
    <location>
        <begin position="188"/>
        <end position="259"/>
    </location>
</feature>